<organism evidence="16 17">
    <name type="scientific">Legionella septentrionalis</name>
    <dbReference type="NCBI Taxonomy" id="2498109"/>
    <lineage>
        <taxon>Bacteria</taxon>
        <taxon>Pseudomonadati</taxon>
        <taxon>Pseudomonadota</taxon>
        <taxon>Gammaproteobacteria</taxon>
        <taxon>Legionellales</taxon>
        <taxon>Legionellaceae</taxon>
        <taxon>Legionella</taxon>
    </lineage>
</organism>
<dbReference type="CDD" id="cd02440">
    <property type="entry name" value="AdoMet_MTases"/>
    <property type="match status" value="1"/>
</dbReference>
<feature type="binding site" evidence="14">
    <location>
        <position position="312"/>
    </location>
    <ligand>
        <name>S-adenosyl-L-methionine</name>
        <dbReference type="ChEBI" id="CHEBI:59789"/>
    </ligand>
</feature>
<dbReference type="InterPro" id="IPR001678">
    <property type="entry name" value="MeTrfase_RsmB-F_NOP2_dom"/>
</dbReference>
<dbReference type="PRINTS" id="PR02008">
    <property type="entry name" value="RCMTFAMILY"/>
</dbReference>
<evidence type="ECO:0000313" key="16">
    <source>
        <dbReference type="EMBL" id="RUQ90442.1"/>
    </source>
</evidence>
<dbReference type="InterPro" id="IPR004573">
    <property type="entry name" value="rRNA_ssu_MeTfrase_B"/>
</dbReference>
<dbReference type="NCBIfam" id="TIGR00563">
    <property type="entry name" value="rsmB"/>
    <property type="match status" value="1"/>
</dbReference>
<dbReference type="PROSITE" id="PS01153">
    <property type="entry name" value="NOL1_NOP2_SUN"/>
    <property type="match status" value="1"/>
</dbReference>
<dbReference type="GO" id="GO:0005829">
    <property type="term" value="C:cytosol"/>
    <property type="evidence" value="ECO:0007669"/>
    <property type="project" value="TreeGrafter"/>
</dbReference>
<dbReference type="FunFam" id="3.30.70.1170:FF:000002">
    <property type="entry name" value="Ribosomal RNA small subunit methyltransferase B"/>
    <property type="match status" value="1"/>
</dbReference>
<dbReference type="AlphaFoldDB" id="A0A433JLQ7"/>
<dbReference type="EC" id="2.1.1.176" evidence="4"/>
<evidence type="ECO:0000256" key="13">
    <source>
        <dbReference type="ARBA" id="ARBA00047283"/>
    </source>
</evidence>
<evidence type="ECO:0000256" key="7">
    <source>
        <dbReference type="ARBA" id="ARBA00022603"/>
    </source>
</evidence>
<evidence type="ECO:0000256" key="14">
    <source>
        <dbReference type="PROSITE-ProRule" id="PRU01023"/>
    </source>
</evidence>
<dbReference type="EMBL" id="RZGR01000004">
    <property type="protein sequence ID" value="RUQ90442.1"/>
    <property type="molecule type" value="Genomic_DNA"/>
</dbReference>
<dbReference type="InterPro" id="IPR035926">
    <property type="entry name" value="NusB-like_sf"/>
</dbReference>
<accession>A0A433JLQ7</accession>
<feature type="domain" description="SAM-dependent MTase RsmB/NOP-type" evidence="15">
    <location>
        <begin position="153"/>
        <end position="423"/>
    </location>
</feature>
<dbReference type="PANTHER" id="PTHR22807:SF61">
    <property type="entry name" value="NOL1_NOP2_SUN FAMILY PROTEIN _ ANTITERMINATION NUSB DOMAIN-CONTAINING PROTEIN"/>
    <property type="match status" value="1"/>
</dbReference>
<evidence type="ECO:0000256" key="6">
    <source>
        <dbReference type="ARBA" id="ARBA00022552"/>
    </source>
</evidence>
<comment type="caution">
    <text evidence="16">The sequence shown here is derived from an EMBL/GenBank/DDBJ whole genome shotgun (WGS) entry which is preliminary data.</text>
</comment>
<feature type="active site" description="Nucleophile" evidence="14">
    <location>
        <position position="365"/>
    </location>
</feature>
<name>A0A433JLQ7_9GAMM</name>
<dbReference type="NCBIfam" id="NF008149">
    <property type="entry name" value="PRK10901.1"/>
    <property type="match status" value="1"/>
</dbReference>
<comment type="similarity">
    <text evidence="3 14">Belongs to the class I-like SAM-binding methyltransferase superfamily. RsmB/NOP family.</text>
</comment>
<dbReference type="InterPro" id="IPR018314">
    <property type="entry name" value="RsmB/NOL1/NOP2-like_CS"/>
</dbReference>
<dbReference type="InterPro" id="IPR049560">
    <property type="entry name" value="MeTrfase_RsmB-F_NOP2_cat"/>
</dbReference>
<dbReference type="OrthoDB" id="9810297at2"/>
<evidence type="ECO:0000256" key="1">
    <source>
        <dbReference type="ARBA" id="ARBA00002724"/>
    </source>
</evidence>
<keyword evidence="17" id="KW-1185">Reference proteome</keyword>
<evidence type="ECO:0000256" key="2">
    <source>
        <dbReference type="ARBA" id="ARBA00004496"/>
    </source>
</evidence>
<evidence type="ECO:0000256" key="11">
    <source>
        <dbReference type="ARBA" id="ARBA00030399"/>
    </source>
</evidence>
<dbReference type="InterPro" id="IPR029063">
    <property type="entry name" value="SAM-dependent_MTases_sf"/>
</dbReference>
<dbReference type="Pfam" id="PF22458">
    <property type="entry name" value="RsmF-B_ferredox"/>
    <property type="match status" value="1"/>
</dbReference>
<dbReference type="RefSeq" id="WP_127032531.1">
    <property type="nucleotide sequence ID" value="NZ_RZGR01000004.1"/>
</dbReference>
<comment type="function">
    <text evidence="1">Specifically methylates the cytosine at position 967 (m5C967) of 16S rRNA.</text>
</comment>
<dbReference type="GO" id="GO:0003723">
    <property type="term" value="F:RNA binding"/>
    <property type="evidence" value="ECO:0007669"/>
    <property type="project" value="UniProtKB-UniRule"/>
</dbReference>
<feature type="binding site" evidence="14">
    <location>
        <position position="267"/>
    </location>
    <ligand>
        <name>S-adenosyl-L-methionine</name>
        <dbReference type="ChEBI" id="CHEBI:59789"/>
    </ligand>
</feature>
<keyword evidence="6" id="KW-0698">rRNA processing</keyword>
<dbReference type="Gene3D" id="3.30.70.1170">
    <property type="entry name" value="Sun protein, domain 3"/>
    <property type="match status" value="1"/>
</dbReference>
<evidence type="ECO:0000256" key="4">
    <source>
        <dbReference type="ARBA" id="ARBA00012140"/>
    </source>
</evidence>
<dbReference type="Gene3D" id="1.10.940.10">
    <property type="entry name" value="NusB-like"/>
    <property type="match status" value="1"/>
</dbReference>
<dbReference type="GO" id="GO:0006355">
    <property type="term" value="P:regulation of DNA-templated transcription"/>
    <property type="evidence" value="ECO:0007669"/>
    <property type="project" value="InterPro"/>
</dbReference>
<keyword evidence="5" id="KW-0963">Cytoplasm</keyword>
<dbReference type="InterPro" id="IPR054728">
    <property type="entry name" value="RsmB-like_ferredoxin"/>
</dbReference>
<feature type="binding site" evidence="14">
    <location>
        <position position="293"/>
    </location>
    <ligand>
        <name>S-adenosyl-L-methionine</name>
        <dbReference type="ChEBI" id="CHEBI:59789"/>
    </ligand>
</feature>
<keyword evidence="8 14" id="KW-0808">Transferase</keyword>
<dbReference type="Gene3D" id="1.10.287.730">
    <property type="entry name" value="Helix hairpin bin"/>
    <property type="match status" value="1"/>
</dbReference>
<dbReference type="Proteomes" id="UP000288012">
    <property type="component" value="Unassembled WGS sequence"/>
</dbReference>
<dbReference type="PROSITE" id="PS51686">
    <property type="entry name" value="SAM_MT_RSMB_NOP"/>
    <property type="match status" value="1"/>
</dbReference>
<evidence type="ECO:0000313" key="17">
    <source>
        <dbReference type="Proteomes" id="UP000288012"/>
    </source>
</evidence>
<dbReference type="InterPro" id="IPR006027">
    <property type="entry name" value="NusB_RsmB_TIM44"/>
</dbReference>
<comment type="catalytic activity">
    <reaction evidence="13">
        <text>cytidine(967) in 16S rRNA + S-adenosyl-L-methionine = 5-methylcytidine(967) in 16S rRNA + S-adenosyl-L-homocysteine + H(+)</text>
        <dbReference type="Rhea" id="RHEA:42748"/>
        <dbReference type="Rhea" id="RHEA-COMP:10219"/>
        <dbReference type="Rhea" id="RHEA-COMP:10220"/>
        <dbReference type="ChEBI" id="CHEBI:15378"/>
        <dbReference type="ChEBI" id="CHEBI:57856"/>
        <dbReference type="ChEBI" id="CHEBI:59789"/>
        <dbReference type="ChEBI" id="CHEBI:74483"/>
        <dbReference type="ChEBI" id="CHEBI:82748"/>
        <dbReference type="EC" id="2.1.1.176"/>
    </reaction>
</comment>
<keyword evidence="7 14" id="KW-0489">Methyltransferase</keyword>
<dbReference type="SUPFAM" id="SSF48013">
    <property type="entry name" value="NusB-like"/>
    <property type="match status" value="1"/>
</dbReference>
<sequence>MKPNERLLAVRILTQLLQEKKPLSHLLQTAPPFTKELCFGVCRFYFALEALVTPLLKKRPKELEIWLSLLLGIYQLHYLHTPDYAVVKETVALLEQLKKPWAKGLINAVLRNFCRQKETIISKIYDSPAYKHNHPRWLLQEIKTTWPAKWEAILRANDAHPPMSLRVNNARISTDAYLNRLQEAHIAAHKHPHAPACLVLAEPCPVEKLPGFAAGDVSVQDAAAQMAALLLQLKPGLRLLDACCAPGGKTCHILESEPDLACCVAVDADLKRLERVQENLQRLHLQATLVAGDASVPDAWWDGKPFDRILVDAPCSATGVIRRHPDIKLLRTKNEVTNAAKLQEKILDALWPLLAPGGLMVYATCSILPEENEQQIARFIDRHLDCKPLMHPHAWAHATGHGWQILPGENNMDGFFYSVLSKQS</sequence>
<feature type="binding site" evidence="14">
    <location>
        <begin position="243"/>
        <end position="249"/>
    </location>
    <ligand>
        <name>S-adenosyl-L-methionine</name>
        <dbReference type="ChEBI" id="CHEBI:59789"/>
    </ligand>
</feature>
<protein>
    <recommendedName>
        <fullName evidence="4">16S rRNA (cytosine(967)-C(5))-methyltransferase</fullName>
        <ecNumber evidence="4">2.1.1.176</ecNumber>
    </recommendedName>
    <alternativeName>
        <fullName evidence="11">16S rRNA m5C967 methyltransferase</fullName>
    </alternativeName>
    <alternativeName>
        <fullName evidence="12">rRNA (cytosine-C(5)-)-methyltransferase RsmB</fullName>
    </alternativeName>
</protein>
<dbReference type="Pfam" id="PF01189">
    <property type="entry name" value="Methyltr_RsmB-F"/>
    <property type="match status" value="1"/>
</dbReference>
<evidence type="ECO:0000256" key="5">
    <source>
        <dbReference type="ARBA" id="ARBA00022490"/>
    </source>
</evidence>
<dbReference type="GO" id="GO:0009383">
    <property type="term" value="F:rRNA (cytosine-C5-)-methyltransferase activity"/>
    <property type="evidence" value="ECO:0007669"/>
    <property type="project" value="TreeGrafter"/>
</dbReference>
<evidence type="ECO:0000256" key="12">
    <source>
        <dbReference type="ARBA" id="ARBA00031088"/>
    </source>
</evidence>
<dbReference type="InterPro" id="IPR023267">
    <property type="entry name" value="RCMT"/>
</dbReference>
<dbReference type="Gene3D" id="3.40.50.150">
    <property type="entry name" value="Vaccinia Virus protein VP39"/>
    <property type="match status" value="1"/>
</dbReference>
<dbReference type="SUPFAM" id="SSF53335">
    <property type="entry name" value="S-adenosyl-L-methionine-dependent methyltransferases"/>
    <property type="match status" value="1"/>
</dbReference>
<evidence type="ECO:0000256" key="10">
    <source>
        <dbReference type="ARBA" id="ARBA00022884"/>
    </source>
</evidence>
<dbReference type="PANTHER" id="PTHR22807">
    <property type="entry name" value="NOP2 YEAST -RELATED NOL1/NOP2/FMU SUN DOMAIN-CONTAINING"/>
    <property type="match status" value="1"/>
</dbReference>
<comment type="subcellular location">
    <subcellularLocation>
        <location evidence="2">Cytoplasm</location>
    </subcellularLocation>
</comment>
<evidence type="ECO:0000256" key="9">
    <source>
        <dbReference type="ARBA" id="ARBA00022691"/>
    </source>
</evidence>
<gene>
    <name evidence="16" type="primary">rsmB</name>
    <name evidence="16" type="ORF">EKM59_01765</name>
</gene>
<dbReference type="GO" id="GO:0070475">
    <property type="term" value="P:rRNA base methylation"/>
    <property type="evidence" value="ECO:0007669"/>
    <property type="project" value="TreeGrafter"/>
</dbReference>
<proteinExistence type="inferred from homology"/>
<keyword evidence="9 14" id="KW-0949">S-adenosyl-L-methionine</keyword>
<evidence type="ECO:0000259" key="15">
    <source>
        <dbReference type="PROSITE" id="PS51686"/>
    </source>
</evidence>
<reference evidence="16 17" key="1">
    <citation type="submission" date="2018-12" db="EMBL/GenBank/DDBJ databases">
        <title>Legionella sp,whole genome shotgun sequence.</title>
        <authorList>
            <person name="Wu H."/>
        </authorList>
    </citation>
    <scope>NUCLEOTIDE SEQUENCE [LARGE SCALE GENOMIC DNA]</scope>
    <source>
        <strain evidence="17">km714</strain>
    </source>
</reference>
<dbReference type="FunFam" id="3.40.50.150:FF:000022">
    <property type="entry name" value="Ribosomal RNA small subunit methyltransferase B"/>
    <property type="match status" value="1"/>
</dbReference>
<evidence type="ECO:0000256" key="8">
    <source>
        <dbReference type="ARBA" id="ARBA00022679"/>
    </source>
</evidence>
<keyword evidence="10 14" id="KW-0694">RNA-binding</keyword>
<evidence type="ECO:0000256" key="3">
    <source>
        <dbReference type="ARBA" id="ARBA00007494"/>
    </source>
</evidence>
<dbReference type="Pfam" id="PF01029">
    <property type="entry name" value="NusB"/>
    <property type="match status" value="1"/>
</dbReference>